<evidence type="ECO:0000313" key="10">
    <source>
        <dbReference type="Proteomes" id="UP001234581"/>
    </source>
</evidence>
<comment type="caution">
    <text evidence="9">The sequence shown here is derived from an EMBL/GenBank/DDBJ whole genome shotgun (WGS) entry which is preliminary data.</text>
</comment>
<evidence type="ECO:0000256" key="1">
    <source>
        <dbReference type="ARBA" id="ARBA00004651"/>
    </source>
</evidence>
<feature type="transmembrane region" description="Helical" evidence="7">
    <location>
        <begin position="214"/>
        <end position="236"/>
    </location>
</feature>
<sequence>MDTTTTPVPASTTTTPFGSCLHEEEHQQHDEGFHPTASPSQLSWSVATHAHQHEDIINDSRRAAKTSESSSDDDDGRGTTTIHSSSPTAKNSIYSNDEKADKQQWYRVDNYYTKYSRSLLLENKASVARDHMANERTFLAWLRTSLSLITVGVAITQLYHLSPEDTSGMDHRRLGRTMGVLFVSFSLLFLYFGNARYFHAQHAMCNGFFPASRGTVLFASASILGMLVAIFVVLLMQRL</sequence>
<evidence type="ECO:0000256" key="3">
    <source>
        <dbReference type="ARBA" id="ARBA00022692"/>
    </source>
</evidence>
<feature type="region of interest" description="Disordered" evidence="6">
    <location>
        <begin position="1"/>
        <end position="96"/>
    </location>
</feature>
<keyword evidence="5 7" id="KW-0472">Membrane</keyword>
<evidence type="ECO:0000256" key="5">
    <source>
        <dbReference type="ARBA" id="ARBA00023136"/>
    </source>
</evidence>
<evidence type="ECO:0000256" key="2">
    <source>
        <dbReference type="ARBA" id="ARBA00022475"/>
    </source>
</evidence>
<comment type="subcellular location">
    <subcellularLocation>
        <location evidence="1">Cell membrane</location>
        <topology evidence="1">Multi-pass membrane protein</topology>
    </subcellularLocation>
</comment>
<keyword evidence="4 7" id="KW-1133">Transmembrane helix</keyword>
<feature type="compositionally biased region" description="Polar residues" evidence="6">
    <location>
        <begin position="37"/>
        <end position="46"/>
    </location>
</feature>
<proteinExistence type="predicted"/>
<feature type="transmembrane region" description="Helical" evidence="7">
    <location>
        <begin position="174"/>
        <end position="193"/>
    </location>
</feature>
<dbReference type="Proteomes" id="UP001234581">
    <property type="component" value="Unassembled WGS sequence"/>
</dbReference>
<name>A0AAD7VD11_9FUNG</name>
<dbReference type="PANTHER" id="PTHR34187">
    <property type="entry name" value="FGR18P"/>
    <property type="match status" value="1"/>
</dbReference>
<feature type="compositionally biased region" description="Low complexity" evidence="6">
    <location>
        <begin position="1"/>
        <end position="16"/>
    </location>
</feature>
<feature type="compositionally biased region" description="Polar residues" evidence="6">
    <location>
        <begin position="82"/>
        <end position="95"/>
    </location>
</feature>
<feature type="transmembrane region" description="Helical" evidence="7">
    <location>
        <begin position="138"/>
        <end position="162"/>
    </location>
</feature>
<dbReference type="GO" id="GO:0005886">
    <property type="term" value="C:plasma membrane"/>
    <property type="evidence" value="ECO:0007669"/>
    <property type="project" value="UniProtKB-SubCell"/>
</dbReference>
<evidence type="ECO:0000313" key="9">
    <source>
        <dbReference type="EMBL" id="KAJ8662732.1"/>
    </source>
</evidence>
<reference evidence="9 10" key="1">
    <citation type="submission" date="2023-03" db="EMBL/GenBank/DDBJ databases">
        <title>Genome sequence of Lichtheimia ornata CBS 291.66.</title>
        <authorList>
            <person name="Mohabir J.T."/>
            <person name="Shea T.P."/>
            <person name="Kurbessoian T."/>
            <person name="Berby B."/>
            <person name="Fontaine J."/>
            <person name="Livny J."/>
            <person name="Gnirke A."/>
            <person name="Stajich J.E."/>
            <person name="Cuomo C.A."/>
        </authorList>
    </citation>
    <scope>NUCLEOTIDE SEQUENCE [LARGE SCALE GENOMIC DNA]</scope>
    <source>
        <strain evidence="9">CBS 291.66</strain>
    </source>
</reference>
<dbReference type="EMBL" id="JARTCD010000004">
    <property type="protein sequence ID" value="KAJ8662732.1"/>
    <property type="molecule type" value="Genomic_DNA"/>
</dbReference>
<dbReference type="PANTHER" id="PTHR34187:SF2">
    <property type="entry name" value="DUF202 DOMAIN-CONTAINING PROTEIN"/>
    <property type="match status" value="1"/>
</dbReference>
<dbReference type="InterPro" id="IPR052053">
    <property type="entry name" value="IM_YidH-like"/>
</dbReference>
<feature type="domain" description="DUF202" evidence="8">
    <location>
        <begin position="129"/>
        <end position="203"/>
    </location>
</feature>
<dbReference type="RefSeq" id="XP_058347645.1">
    <property type="nucleotide sequence ID" value="XM_058481788.1"/>
</dbReference>
<feature type="compositionally biased region" description="Basic and acidic residues" evidence="6">
    <location>
        <begin position="51"/>
        <end position="62"/>
    </location>
</feature>
<feature type="compositionally biased region" description="Basic and acidic residues" evidence="6">
    <location>
        <begin position="21"/>
        <end position="33"/>
    </location>
</feature>
<keyword evidence="10" id="KW-1185">Reference proteome</keyword>
<keyword evidence="2" id="KW-1003">Cell membrane</keyword>
<evidence type="ECO:0000256" key="6">
    <source>
        <dbReference type="SAM" id="MobiDB-lite"/>
    </source>
</evidence>
<dbReference type="Pfam" id="PF02656">
    <property type="entry name" value="DUF202"/>
    <property type="match status" value="1"/>
</dbReference>
<dbReference type="AlphaFoldDB" id="A0AAD7VD11"/>
<keyword evidence="3 7" id="KW-0812">Transmembrane</keyword>
<dbReference type="GeneID" id="83209114"/>
<evidence type="ECO:0000256" key="7">
    <source>
        <dbReference type="SAM" id="Phobius"/>
    </source>
</evidence>
<evidence type="ECO:0000259" key="8">
    <source>
        <dbReference type="Pfam" id="PF02656"/>
    </source>
</evidence>
<protein>
    <recommendedName>
        <fullName evidence="8">DUF202 domain-containing protein</fullName>
    </recommendedName>
</protein>
<gene>
    <name evidence="9" type="ORF">O0I10_001696</name>
</gene>
<dbReference type="InterPro" id="IPR003807">
    <property type="entry name" value="DUF202"/>
</dbReference>
<organism evidence="9 10">
    <name type="scientific">Lichtheimia ornata</name>
    <dbReference type="NCBI Taxonomy" id="688661"/>
    <lineage>
        <taxon>Eukaryota</taxon>
        <taxon>Fungi</taxon>
        <taxon>Fungi incertae sedis</taxon>
        <taxon>Mucoromycota</taxon>
        <taxon>Mucoromycotina</taxon>
        <taxon>Mucoromycetes</taxon>
        <taxon>Mucorales</taxon>
        <taxon>Lichtheimiaceae</taxon>
        <taxon>Lichtheimia</taxon>
    </lineage>
</organism>
<accession>A0AAD7VD11</accession>
<evidence type="ECO:0000256" key="4">
    <source>
        <dbReference type="ARBA" id="ARBA00022989"/>
    </source>
</evidence>